<dbReference type="Proteomes" id="UP000322667">
    <property type="component" value="Chromosome A10"/>
</dbReference>
<dbReference type="EMBL" id="CM017619">
    <property type="protein sequence ID" value="TYI06208.1"/>
    <property type="molecule type" value="Genomic_DNA"/>
</dbReference>
<gene>
    <name evidence="1" type="ORF">ES332_A10G142000v1</name>
</gene>
<keyword evidence="2" id="KW-1185">Reference proteome</keyword>
<evidence type="ECO:0000313" key="1">
    <source>
        <dbReference type="EMBL" id="TYI06208.1"/>
    </source>
</evidence>
<reference evidence="1 2" key="1">
    <citation type="submission" date="2019-07" db="EMBL/GenBank/DDBJ databases">
        <title>WGS assembly of Gossypium tomentosum.</title>
        <authorList>
            <person name="Chen Z.J."/>
            <person name="Sreedasyam A."/>
            <person name="Ando A."/>
            <person name="Song Q."/>
            <person name="De L."/>
            <person name="Hulse-Kemp A."/>
            <person name="Ding M."/>
            <person name="Ye W."/>
            <person name="Kirkbride R."/>
            <person name="Jenkins J."/>
            <person name="Plott C."/>
            <person name="Lovell J."/>
            <person name="Lin Y.-M."/>
            <person name="Vaughn R."/>
            <person name="Liu B."/>
            <person name="Li W."/>
            <person name="Simpson S."/>
            <person name="Scheffler B."/>
            <person name="Saski C."/>
            <person name="Grover C."/>
            <person name="Hu G."/>
            <person name="Conover J."/>
            <person name="Carlson J."/>
            <person name="Shu S."/>
            <person name="Boston L."/>
            <person name="Williams M."/>
            <person name="Peterson D."/>
            <person name="Mcgee K."/>
            <person name="Jones D."/>
            <person name="Wendel J."/>
            <person name="Stelly D."/>
            <person name="Grimwood J."/>
            <person name="Schmutz J."/>
        </authorList>
    </citation>
    <scope>NUCLEOTIDE SEQUENCE [LARGE SCALE GENOMIC DNA]</scope>
    <source>
        <strain evidence="1">7179.01</strain>
    </source>
</reference>
<name>A0A5D2NPV1_GOSTO</name>
<accession>A0A5D2NPV1</accession>
<protein>
    <submittedName>
        <fullName evidence="1">Uncharacterized protein</fullName>
    </submittedName>
</protein>
<organism evidence="1 2">
    <name type="scientific">Gossypium tomentosum</name>
    <name type="common">Hawaiian cotton</name>
    <name type="synonym">Gossypium sandvicense</name>
    <dbReference type="NCBI Taxonomy" id="34277"/>
    <lineage>
        <taxon>Eukaryota</taxon>
        <taxon>Viridiplantae</taxon>
        <taxon>Streptophyta</taxon>
        <taxon>Embryophyta</taxon>
        <taxon>Tracheophyta</taxon>
        <taxon>Spermatophyta</taxon>
        <taxon>Magnoliopsida</taxon>
        <taxon>eudicotyledons</taxon>
        <taxon>Gunneridae</taxon>
        <taxon>Pentapetalae</taxon>
        <taxon>rosids</taxon>
        <taxon>malvids</taxon>
        <taxon>Malvales</taxon>
        <taxon>Malvaceae</taxon>
        <taxon>Malvoideae</taxon>
        <taxon>Gossypium</taxon>
    </lineage>
</organism>
<dbReference type="AlphaFoldDB" id="A0A5D2NPV1"/>
<evidence type="ECO:0000313" key="2">
    <source>
        <dbReference type="Proteomes" id="UP000322667"/>
    </source>
</evidence>
<sequence>MVSSSTFISLSPPFGKKGGRDFYFFFLYCSAGNRLEECLLFLCCFWIGKENELKGKNGSEACPKK</sequence>
<proteinExistence type="predicted"/>